<dbReference type="EMBL" id="VORY01000002">
    <property type="protein sequence ID" value="TXD95175.1"/>
    <property type="molecule type" value="Genomic_DNA"/>
</dbReference>
<evidence type="ECO:0000313" key="2">
    <source>
        <dbReference type="Proteomes" id="UP000321367"/>
    </source>
</evidence>
<name>A0A5C6ZWE3_9FLAO</name>
<accession>A0A5C6ZWE3</accession>
<protein>
    <recommendedName>
        <fullName evidence="3">DUF2946 domain-containing protein</fullName>
    </recommendedName>
</protein>
<comment type="caution">
    <text evidence="1">The sequence shown here is derived from an EMBL/GenBank/DDBJ whole genome shotgun (WGS) entry which is preliminary data.</text>
</comment>
<dbReference type="RefSeq" id="WP_146929479.1">
    <property type="nucleotide sequence ID" value="NZ_CBCSHZ010000001.1"/>
</dbReference>
<dbReference type="AlphaFoldDB" id="A0A5C6ZWE3"/>
<evidence type="ECO:0000313" key="1">
    <source>
        <dbReference type="EMBL" id="TXD95175.1"/>
    </source>
</evidence>
<dbReference type="OrthoDB" id="1449138at2"/>
<reference evidence="1 2" key="1">
    <citation type="submission" date="2019-08" db="EMBL/GenBank/DDBJ databases">
        <title>Genome sequence of Gillisia hiemivivida IC154 (type strain).</title>
        <authorList>
            <person name="Bowman J.P."/>
        </authorList>
    </citation>
    <scope>NUCLEOTIDE SEQUENCE [LARGE SCALE GENOMIC DNA]</scope>
    <source>
        <strain evidence="1 2">IC154</strain>
    </source>
</reference>
<gene>
    <name evidence="1" type="ORF">ES724_03205</name>
</gene>
<evidence type="ECO:0008006" key="3">
    <source>
        <dbReference type="Google" id="ProtNLM"/>
    </source>
</evidence>
<dbReference type="Proteomes" id="UP000321367">
    <property type="component" value="Unassembled WGS sequence"/>
</dbReference>
<organism evidence="1 2">
    <name type="scientific">Gillisia hiemivivida</name>
    <dbReference type="NCBI Taxonomy" id="291190"/>
    <lineage>
        <taxon>Bacteria</taxon>
        <taxon>Pseudomonadati</taxon>
        <taxon>Bacteroidota</taxon>
        <taxon>Flavobacteriia</taxon>
        <taxon>Flavobacteriales</taxon>
        <taxon>Flavobacteriaceae</taxon>
        <taxon>Gillisia</taxon>
    </lineage>
</organism>
<keyword evidence="2" id="KW-1185">Reference proteome</keyword>
<sequence length="108" mass="12490">MSTIQKYGILGLTLILLLPSFLNFNHVFAHDPNFACDDHSTTHLHKTTLDCELCDFHPSPIIAFHFFSYELDEVLPPNKKFFNYYEFLSDFQKLSFSLRGPPSSFQIA</sequence>
<proteinExistence type="predicted"/>